<organism evidence="14 15">
    <name type="scientific">Peribacillus psychrosaccharolyticus</name>
    <name type="common">Bacillus psychrosaccharolyticus</name>
    <dbReference type="NCBI Taxonomy" id="1407"/>
    <lineage>
        <taxon>Bacteria</taxon>
        <taxon>Bacillati</taxon>
        <taxon>Bacillota</taxon>
        <taxon>Bacilli</taxon>
        <taxon>Bacillales</taxon>
        <taxon>Bacillaceae</taxon>
        <taxon>Peribacillus</taxon>
    </lineage>
</organism>
<evidence type="ECO:0000256" key="4">
    <source>
        <dbReference type="ARBA" id="ARBA00008310"/>
    </source>
</evidence>
<feature type="domain" description="Amine oxidase" evidence="13">
    <location>
        <begin position="15"/>
        <end position="460"/>
    </location>
</feature>
<name>A0A974NQS0_PERPY</name>
<keyword evidence="10 11" id="KW-0350">Heme biosynthesis</keyword>
<dbReference type="Proteomes" id="UP000595254">
    <property type="component" value="Chromosome"/>
</dbReference>
<dbReference type="InterPro" id="IPR004572">
    <property type="entry name" value="Protoporphyrinogen_oxidase"/>
</dbReference>
<dbReference type="PANTHER" id="PTHR42923:SF3">
    <property type="entry name" value="PROTOPORPHYRINOGEN OXIDASE"/>
    <property type="match status" value="1"/>
</dbReference>
<evidence type="ECO:0000313" key="15">
    <source>
        <dbReference type="Proteomes" id="UP000595254"/>
    </source>
</evidence>
<protein>
    <recommendedName>
        <fullName evidence="6 11">Coproporphyrinogen III oxidase</fullName>
        <ecNumber evidence="5 11">1.3.3.15</ecNumber>
    </recommendedName>
</protein>
<keyword evidence="15" id="KW-1185">Reference proteome</keyword>
<evidence type="ECO:0000256" key="12">
    <source>
        <dbReference type="SAM" id="Phobius"/>
    </source>
</evidence>
<dbReference type="GO" id="GO:0005737">
    <property type="term" value="C:cytoplasm"/>
    <property type="evidence" value="ECO:0007669"/>
    <property type="project" value="UniProtKB-SubCell"/>
</dbReference>
<dbReference type="Gene3D" id="3.50.50.60">
    <property type="entry name" value="FAD/NAD(P)-binding domain"/>
    <property type="match status" value="1"/>
</dbReference>
<comment type="catalytic activity">
    <reaction evidence="1">
        <text>coproporphyrinogen III + 3 O2 = coproporphyrin III + 3 H2O2</text>
        <dbReference type="Rhea" id="RHEA:43436"/>
        <dbReference type="ChEBI" id="CHEBI:15379"/>
        <dbReference type="ChEBI" id="CHEBI:16240"/>
        <dbReference type="ChEBI" id="CHEBI:57309"/>
        <dbReference type="ChEBI" id="CHEBI:131725"/>
        <dbReference type="EC" id="1.3.3.15"/>
    </reaction>
    <physiologicalReaction direction="left-to-right" evidence="1">
        <dbReference type="Rhea" id="RHEA:43437"/>
    </physiologicalReaction>
</comment>
<comment type="subcellular location">
    <subcellularLocation>
        <location evidence="11">Cytoplasm</location>
    </subcellularLocation>
</comment>
<evidence type="ECO:0000256" key="8">
    <source>
        <dbReference type="ARBA" id="ARBA00022827"/>
    </source>
</evidence>
<accession>A0A974NQS0</accession>
<dbReference type="AlphaFoldDB" id="A0A974NQS0"/>
<dbReference type="PANTHER" id="PTHR42923">
    <property type="entry name" value="PROTOPORPHYRINOGEN OXIDASE"/>
    <property type="match status" value="1"/>
</dbReference>
<dbReference type="InterPro" id="IPR050464">
    <property type="entry name" value="Zeta_carotene_desat/Oxidored"/>
</dbReference>
<proteinExistence type="inferred from homology"/>
<evidence type="ECO:0000256" key="2">
    <source>
        <dbReference type="ARBA" id="ARBA00001974"/>
    </source>
</evidence>
<evidence type="ECO:0000256" key="6">
    <source>
        <dbReference type="ARBA" id="ARBA00019046"/>
    </source>
</evidence>
<keyword evidence="12" id="KW-0472">Membrane</keyword>
<evidence type="ECO:0000313" key="14">
    <source>
        <dbReference type="EMBL" id="QQT02122.1"/>
    </source>
</evidence>
<evidence type="ECO:0000259" key="13">
    <source>
        <dbReference type="Pfam" id="PF01593"/>
    </source>
</evidence>
<dbReference type="KEGG" id="ppsr:I6J18_09925"/>
<comment type="cofactor">
    <cofactor evidence="2 11">
        <name>FAD</name>
        <dbReference type="ChEBI" id="CHEBI:57692"/>
    </cofactor>
</comment>
<keyword evidence="12" id="KW-1133">Transmembrane helix</keyword>
<dbReference type="Pfam" id="PF01593">
    <property type="entry name" value="Amino_oxidase"/>
    <property type="match status" value="1"/>
</dbReference>
<dbReference type="SUPFAM" id="SSF51905">
    <property type="entry name" value="FAD/NAD(P)-binding domain"/>
    <property type="match status" value="1"/>
</dbReference>
<dbReference type="Gene3D" id="1.10.3110.10">
    <property type="entry name" value="protoporphyrinogen ix oxidase, domain 3"/>
    <property type="match status" value="1"/>
</dbReference>
<keyword evidence="11" id="KW-0963">Cytoplasm</keyword>
<dbReference type="EC" id="1.3.3.15" evidence="5 11"/>
<comment type="function">
    <text evidence="11">Involved in coproporphyrin-dependent heme b biosynthesis. Catalyzes the oxidation of coproporphyrinogen III to coproporphyrin III.</text>
</comment>
<sequence>MNQSKKIIAVIGGGITGLASAFYLQKKIKEEDLPYQCILLDSSPRLGGKIQTSFRDGFVIEKGPDSFLASKQSPIRLAREVGLDGELVASKPGKSFVLIRDRLHPIPGGDKGISANISPFITSSLFSPLGKLRAAADLILPSVSKEEDQSLGEFFRYRFGTEVLENFIEPLLSGIYTGHIERLSLQSTFPQFHQIEQQYRSLIIGMKKSSVTVEKVIGKDGFLTFKTGLQSFVEAIEKKLEPDSVIKGVKVELMDKTSGQYKICLNNNSVIIADSVIISAGHHAAYQMLDDLISVEPLKELESTSVATVNLAFNKSAIKKDLKGSSFVVARNSDYSITSCTLTHKKWPHAVPEGKVLLRCYVGRVGDEAIINLSDKEISKIVLEDLNKTMSITEEPDFSIVTRWKEAMPQYKIGHKQRIQEIEDNLYNQLPGVFLAGSSYTGIGMPDCIDQAEAAVKKVLDYIQNPSSQLTAAQA</sequence>
<dbReference type="SUPFAM" id="SSF54373">
    <property type="entry name" value="FAD-linked reductases, C-terminal domain"/>
    <property type="match status" value="1"/>
</dbReference>
<dbReference type="NCBIfam" id="NF008845">
    <property type="entry name" value="PRK11883.1-5"/>
    <property type="match status" value="1"/>
</dbReference>
<dbReference type="GO" id="GO:0006783">
    <property type="term" value="P:heme biosynthetic process"/>
    <property type="evidence" value="ECO:0007669"/>
    <property type="project" value="UniProtKB-UniRule"/>
</dbReference>
<reference evidence="14 15" key="1">
    <citation type="submission" date="2021-01" db="EMBL/GenBank/DDBJ databases">
        <title>FDA dAtabase for Regulatory Grade micrObial Sequences (FDA-ARGOS): Supporting development and validation of Infectious Disease Dx tests.</title>
        <authorList>
            <person name="Nelson B."/>
            <person name="Plummer A."/>
            <person name="Tallon L."/>
            <person name="Sadzewicz L."/>
            <person name="Zhao X."/>
            <person name="Boylan J."/>
            <person name="Ott S."/>
            <person name="Bowen H."/>
            <person name="Vavikolanu K."/>
            <person name="Mehta A."/>
            <person name="Aluvathingal J."/>
            <person name="Nadendla S."/>
            <person name="Myers T."/>
            <person name="Yan Y."/>
            <person name="Sichtig H."/>
        </authorList>
    </citation>
    <scope>NUCLEOTIDE SEQUENCE [LARGE SCALE GENOMIC DNA]</scope>
    <source>
        <strain evidence="14 15">FDAARGOS_1161</strain>
    </source>
</reference>
<keyword evidence="12" id="KW-0812">Transmembrane</keyword>
<evidence type="ECO:0000256" key="11">
    <source>
        <dbReference type="RuleBase" id="RU364052"/>
    </source>
</evidence>
<evidence type="ECO:0000256" key="7">
    <source>
        <dbReference type="ARBA" id="ARBA00022630"/>
    </source>
</evidence>
<dbReference type="GO" id="GO:0004729">
    <property type="term" value="F:oxygen-dependent protoporphyrinogen oxidase activity"/>
    <property type="evidence" value="ECO:0007669"/>
    <property type="project" value="UniProtKB-UniRule"/>
</dbReference>
<evidence type="ECO:0000256" key="9">
    <source>
        <dbReference type="ARBA" id="ARBA00023002"/>
    </source>
</evidence>
<comment type="pathway">
    <text evidence="3 11">Porphyrin-containing compound metabolism; protoheme biosynthesis.</text>
</comment>
<dbReference type="NCBIfam" id="TIGR00562">
    <property type="entry name" value="proto_IX_ox"/>
    <property type="match status" value="1"/>
</dbReference>
<dbReference type="EMBL" id="CP068053">
    <property type="protein sequence ID" value="QQT02122.1"/>
    <property type="molecule type" value="Genomic_DNA"/>
</dbReference>
<dbReference type="InterPro" id="IPR002937">
    <property type="entry name" value="Amino_oxidase"/>
</dbReference>
<evidence type="ECO:0000256" key="1">
    <source>
        <dbReference type="ARBA" id="ARBA00001755"/>
    </source>
</evidence>
<feature type="transmembrane region" description="Helical" evidence="12">
    <location>
        <begin position="7"/>
        <end position="24"/>
    </location>
</feature>
<dbReference type="InterPro" id="IPR036188">
    <property type="entry name" value="FAD/NAD-bd_sf"/>
</dbReference>
<evidence type="ECO:0000256" key="3">
    <source>
        <dbReference type="ARBA" id="ARBA00004744"/>
    </source>
</evidence>
<keyword evidence="8 11" id="KW-0274">FAD</keyword>
<comment type="similarity">
    <text evidence="4 11">Belongs to the protoporphyrinogen/coproporphyrinogen oxidase family. Coproporphyrinogen III oxidase subfamily.</text>
</comment>
<evidence type="ECO:0000256" key="10">
    <source>
        <dbReference type="ARBA" id="ARBA00023133"/>
    </source>
</evidence>
<keyword evidence="7 11" id="KW-0285">Flavoprotein</keyword>
<dbReference type="Gene3D" id="3.90.660.20">
    <property type="entry name" value="Protoporphyrinogen oxidase, mitochondrial, domain 2"/>
    <property type="match status" value="1"/>
</dbReference>
<keyword evidence="9 11" id="KW-0560">Oxidoreductase</keyword>
<evidence type="ECO:0000256" key="5">
    <source>
        <dbReference type="ARBA" id="ARBA00012402"/>
    </source>
</evidence>
<gene>
    <name evidence="14" type="primary">hemY</name>
    <name evidence="14" type="ORF">I6J18_09925</name>
</gene>